<dbReference type="PANTHER" id="PTHR13349">
    <property type="entry name" value="TRANSLATION MACHINERY-ASSOCIATED PROTEIN 16"/>
    <property type="match status" value="1"/>
</dbReference>
<organism evidence="6">
    <name type="scientific">Phallusia mammillata</name>
    <dbReference type="NCBI Taxonomy" id="59560"/>
    <lineage>
        <taxon>Eukaryota</taxon>
        <taxon>Metazoa</taxon>
        <taxon>Chordata</taxon>
        <taxon>Tunicata</taxon>
        <taxon>Ascidiacea</taxon>
        <taxon>Phlebobranchia</taxon>
        <taxon>Ascidiidae</taxon>
        <taxon>Phallusia</taxon>
    </lineage>
</organism>
<dbReference type="InterPro" id="IPR038356">
    <property type="entry name" value="Tma16_sf"/>
</dbReference>
<dbReference type="Pfam" id="PF11176">
    <property type="entry name" value="Tma16"/>
    <property type="match status" value="1"/>
</dbReference>
<dbReference type="EMBL" id="LR791144">
    <property type="protein sequence ID" value="CAB3267006.1"/>
    <property type="molecule type" value="mRNA"/>
</dbReference>
<comment type="subunit">
    <text evidence="4">Associates with pre-60S ribosomal particles.</text>
</comment>
<evidence type="ECO:0000256" key="5">
    <source>
        <dbReference type="SAM" id="MobiDB-lite"/>
    </source>
</evidence>
<dbReference type="InterPro" id="IPR021346">
    <property type="entry name" value="Tma16"/>
</dbReference>
<dbReference type="FunFam" id="1.20.1440.170:FF:000001">
    <property type="entry name" value="Translation machinery-associated 16 homolog"/>
    <property type="match status" value="1"/>
</dbReference>
<proteinExistence type="evidence at transcript level"/>
<evidence type="ECO:0000256" key="3">
    <source>
        <dbReference type="ARBA" id="ARBA00034127"/>
    </source>
</evidence>
<dbReference type="PANTHER" id="PTHR13349:SF2">
    <property type="entry name" value="TRANSLATION MACHINERY-ASSOCIATED PROTEIN 16"/>
    <property type="match status" value="1"/>
</dbReference>
<comment type="similarity">
    <text evidence="3">Belongs to the TMA16 family.</text>
</comment>
<dbReference type="GO" id="GO:0005634">
    <property type="term" value="C:nucleus"/>
    <property type="evidence" value="ECO:0007669"/>
    <property type="project" value="TreeGrafter"/>
</dbReference>
<protein>
    <recommendedName>
        <fullName evidence="1">Translation machinery-associated protein 16</fullName>
    </recommendedName>
</protein>
<dbReference type="AlphaFoldDB" id="A0A6F9DVK4"/>
<name>A0A6F9DVK4_9ASCI</name>
<comment type="function">
    <text evidence="2">Involved in the biogenesis of the 60S ribosomal subunit in the nucleus.</text>
</comment>
<evidence type="ECO:0000256" key="2">
    <source>
        <dbReference type="ARBA" id="ARBA00034079"/>
    </source>
</evidence>
<reference evidence="6" key="1">
    <citation type="submission" date="2020-04" db="EMBL/GenBank/DDBJ databases">
        <authorList>
            <person name="Neveu A P."/>
        </authorList>
    </citation>
    <scope>NUCLEOTIDE SEQUENCE</scope>
    <source>
        <tissue evidence="6">Whole embryo</tissue>
    </source>
</reference>
<evidence type="ECO:0000256" key="1">
    <source>
        <dbReference type="ARBA" id="ARBA00020047"/>
    </source>
</evidence>
<sequence>MPKVTTQRSSKLIHPNSRQANHLSRLKYREQQKHNKCKEKSSKVDAKVTKFLWFKSNMNMESDKYTKADLNELIERYLERFNHELEQIEIIRSVGKRNSSQHFSRERAIKFALDQEKMQFSTSGLEIPDLINTKFVKEFKEWDGDSNMLPKLKTIRFRKQS</sequence>
<feature type="compositionally biased region" description="Basic and acidic residues" evidence="5">
    <location>
        <begin position="27"/>
        <end position="41"/>
    </location>
</feature>
<feature type="compositionally biased region" description="Polar residues" evidence="5">
    <location>
        <begin position="1"/>
        <end position="22"/>
    </location>
</feature>
<gene>
    <name evidence="6" type="primary">Tma16</name>
</gene>
<evidence type="ECO:0000313" key="6">
    <source>
        <dbReference type="EMBL" id="CAB3267006.1"/>
    </source>
</evidence>
<accession>A0A6F9DVK4</accession>
<evidence type="ECO:0000256" key="4">
    <source>
        <dbReference type="ARBA" id="ARBA00034132"/>
    </source>
</evidence>
<feature type="region of interest" description="Disordered" evidence="5">
    <location>
        <begin position="1"/>
        <end position="41"/>
    </location>
</feature>
<dbReference type="Gene3D" id="1.20.1440.170">
    <property type="entry name" value="Translation machinery-associated protein 16-like"/>
    <property type="match status" value="1"/>
</dbReference>